<dbReference type="AlphaFoldDB" id="A0A091E6S0"/>
<sequence length="104" mass="11131">MKEEEEAEEDNPSFIMWRRGCTEAVTSLAHSVSRASQGKRLSALAPTDSMLREHMGSPVLAALLGLEDRESVLDTASVSPATRWKRESASSAAGACSPIQTRGA</sequence>
<organism evidence="2 3">
    <name type="scientific">Fukomys damarensis</name>
    <name type="common">Damaraland mole rat</name>
    <name type="synonym">Cryptomys damarensis</name>
    <dbReference type="NCBI Taxonomy" id="885580"/>
    <lineage>
        <taxon>Eukaryota</taxon>
        <taxon>Metazoa</taxon>
        <taxon>Chordata</taxon>
        <taxon>Craniata</taxon>
        <taxon>Vertebrata</taxon>
        <taxon>Euteleostomi</taxon>
        <taxon>Mammalia</taxon>
        <taxon>Eutheria</taxon>
        <taxon>Euarchontoglires</taxon>
        <taxon>Glires</taxon>
        <taxon>Rodentia</taxon>
        <taxon>Hystricomorpha</taxon>
        <taxon>Bathyergidae</taxon>
        <taxon>Fukomys</taxon>
    </lineage>
</organism>
<dbReference type="EMBL" id="KN122379">
    <property type="protein sequence ID" value="KFO30806.1"/>
    <property type="molecule type" value="Genomic_DNA"/>
</dbReference>
<evidence type="ECO:0000313" key="2">
    <source>
        <dbReference type="EMBL" id="KFO30806.1"/>
    </source>
</evidence>
<gene>
    <name evidence="2" type="ORF">H920_07798</name>
</gene>
<keyword evidence="3" id="KW-1185">Reference proteome</keyword>
<accession>A0A091E6S0</accession>
<dbReference type="Proteomes" id="UP000028990">
    <property type="component" value="Unassembled WGS sequence"/>
</dbReference>
<feature type="region of interest" description="Disordered" evidence="1">
    <location>
        <begin position="83"/>
        <end position="104"/>
    </location>
</feature>
<evidence type="ECO:0000256" key="1">
    <source>
        <dbReference type="SAM" id="MobiDB-lite"/>
    </source>
</evidence>
<evidence type="ECO:0000313" key="3">
    <source>
        <dbReference type="Proteomes" id="UP000028990"/>
    </source>
</evidence>
<protein>
    <submittedName>
        <fullName evidence="2">Uncharacterized protein</fullName>
    </submittedName>
</protein>
<proteinExistence type="predicted"/>
<name>A0A091E6S0_FUKDA</name>
<reference evidence="2 3" key="1">
    <citation type="submission" date="2013-11" db="EMBL/GenBank/DDBJ databases">
        <title>The Damaraland mole rat (Fukomys damarensis) genome and evolution of African mole rats.</title>
        <authorList>
            <person name="Gladyshev V.N."/>
            <person name="Fang X."/>
        </authorList>
    </citation>
    <scope>NUCLEOTIDE SEQUENCE [LARGE SCALE GENOMIC DNA]</scope>
    <source>
        <tissue evidence="2">Liver</tissue>
    </source>
</reference>